<reference evidence="2 3" key="1">
    <citation type="journal article" date="2016" name="Nat. Commun.">
        <title>Thousands of microbial genomes shed light on interconnected biogeochemical processes in an aquifer system.</title>
        <authorList>
            <person name="Anantharaman K."/>
            <person name="Brown C.T."/>
            <person name="Hug L.A."/>
            <person name="Sharon I."/>
            <person name="Castelle C.J."/>
            <person name="Probst A.J."/>
            <person name="Thomas B.C."/>
            <person name="Singh A."/>
            <person name="Wilkins M.J."/>
            <person name="Karaoz U."/>
            <person name="Brodie E.L."/>
            <person name="Williams K.H."/>
            <person name="Hubbard S.S."/>
            <person name="Banfield J.F."/>
        </authorList>
    </citation>
    <scope>NUCLEOTIDE SEQUENCE [LARGE SCALE GENOMIC DNA]</scope>
</reference>
<feature type="region of interest" description="Disordered" evidence="1">
    <location>
        <begin position="362"/>
        <end position="525"/>
    </location>
</feature>
<evidence type="ECO:0000256" key="1">
    <source>
        <dbReference type="SAM" id="MobiDB-lite"/>
    </source>
</evidence>
<comment type="caution">
    <text evidence="2">The sequence shown here is derived from an EMBL/GenBank/DDBJ whole genome shotgun (WGS) entry which is preliminary data.</text>
</comment>
<dbReference type="Proteomes" id="UP000178392">
    <property type="component" value="Unassembled WGS sequence"/>
</dbReference>
<feature type="compositionally biased region" description="Low complexity" evidence="1">
    <location>
        <begin position="362"/>
        <end position="383"/>
    </location>
</feature>
<dbReference type="AlphaFoldDB" id="A0A1F6EEN9"/>
<accession>A0A1F6EEN9</accession>
<proteinExistence type="predicted"/>
<sequence length="543" mass="58022">MKPMQTLSNSRALIFAALLGGGFVIGALYATPAGAESIFDIEFPIAELGGCEDRLACKAYCNEPSNQDACVAFAKRYGLGGHAEAEAKVNQIVEDGGPGGCAAESDNPAVACKAYCDINDHIEECVAYAKEHSLMAADELAEAEKVVGALKRGAKLPPQCANAKSCKQVCEDPDDIATARACFEFGKEAGLLPPDVSVEQAEKVFASLESGRGPFKSFAEMRQCENPQSDELLEKCVDFGIEAGFIPPEEAAIIKKTGGKGPGGCRGREECDAYCETNPEACFSFAQEHGLVRPEDQARMQEGVQKIRQGLDQAPPEVAECVRSSVPDLDSALSGQGFIGRDVGEKMRTCFESFAQNQQQQFGQMGPPQRFGPEGNFGPQGFEEGFEGEQHGPPPGFTPGMMPGGEPGMPPGEQYGPPPGMMGEQGEGAPPPDFENQYQQQYQQQYEQQYQQQYEQQYQQYQPYQQPSYGDQPPPPPSGSFSQPPPSGSYSSPPPEGSFSQSPSGGDYMSGSQPPPPPPSDGVPISFLGLLLANVWSALFGSP</sequence>
<evidence type="ECO:0000313" key="3">
    <source>
        <dbReference type="Proteomes" id="UP000178392"/>
    </source>
</evidence>
<dbReference type="EMBL" id="MFLS01000023">
    <property type="protein sequence ID" value="OGG72121.1"/>
    <property type="molecule type" value="Genomic_DNA"/>
</dbReference>
<feature type="compositionally biased region" description="Low complexity" evidence="1">
    <location>
        <begin position="437"/>
        <end position="471"/>
    </location>
</feature>
<protein>
    <submittedName>
        <fullName evidence="2">Uncharacterized protein</fullName>
    </submittedName>
</protein>
<gene>
    <name evidence="2" type="ORF">A3E65_00825</name>
</gene>
<feature type="compositionally biased region" description="Pro residues" evidence="1">
    <location>
        <begin position="472"/>
        <end position="496"/>
    </location>
</feature>
<name>A0A1F6EEN9_9BACT</name>
<feature type="compositionally biased region" description="Low complexity" evidence="1">
    <location>
        <begin position="411"/>
        <end position="428"/>
    </location>
</feature>
<organism evidence="2 3">
    <name type="scientific">Candidatus Kaiserbacteria bacterium RIFCSPHIGHO2_12_FULL_56_13</name>
    <dbReference type="NCBI Taxonomy" id="1798505"/>
    <lineage>
        <taxon>Bacteria</taxon>
        <taxon>Candidatus Kaiseribacteriota</taxon>
    </lineage>
</organism>
<evidence type="ECO:0000313" key="2">
    <source>
        <dbReference type="EMBL" id="OGG72121.1"/>
    </source>
</evidence>